<dbReference type="PANTHER" id="PTHR11679">
    <property type="entry name" value="VESICLE PROTEIN SORTING-ASSOCIATED"/>
    <property type="match status" value="1"/>
</dbReference>
<dbReference type="Gene3D" id="3.40.50.1910">
    <property type="match status" value="1"/>
</dbReference>
<accession>A0A0A9XG81</accession>
<dbReference type="InterPro" id="IPR036045">
    <property type="entry name" value="Sec1-like_sf"/>
</dbReference>
<evidence type="ECO:0000256" key="1">
    <source>
        <dbReference type="ARBA" id="ARBA00009884"/>
    </source>
</evidence>
<proteinExistence type="inferred from homology"/>
<dbReference type="InterPro" id="IPR001619">
    <property type="entry name" value="Sec1-like"/>
</dbReference>
<name>A0A0A9XG81_LYGHE</name>
<sequence>MPLLSIGSHLRRKTAQLKGALTHHSQSTVQEMYNLVQDYKRMVLLKQLLSKHLDVVQVLQELLHSSCLETFLELETAALHGTTAMLEQYLSTLLHRCAPIVDVVRLYVLLHTVGCSTAQFLNTFRTTVYSVYGIAHLSTLIAVETVLRAWNLSAAQWRRLTQILELLHDPSNSVFPTQPSLHLYQHYVPLSVRCIQCMLHSSHFSALPRPLLTALRIPPGPVFEYSQASNLQHLRCISSSVVHDDMGGIHSATIDDTIRVASIPMEHTPPTSDVAATDHRASTIHLFVFVGGCTYTEVSCLRAAFPHSLVLTTDILTSVTFSAALCSNVF</sequence>
<gene>
    <name evidence="2" type="ORF">CM83_21894</name>
</gene>
<protein>
    <recommendedName>
        <fullName evidence="3">Vacuolar protein sorting-associated protein 33B</fullName>
    </recommendedName>
</protein>
<evidence type="ECO:0000313" key="2">
    <source>
        <dbReference type="EMBL" id="JAG18636.1"/>
    </source>
</evidence>
<dbReference type="GO" id="GO:0016192">
    <property type="term" value="P:vesicle-mediated transport"/>
    <property type="evidence" value="ECO:0007669"/>
    <property type="project" value="InterPro"/>
</dbReference>
<dbReference type="AlphaFoldDB" id="A0A0A9XG81"/>
<dbReference type="SUPFAM" id="SSF56815">
    <property type="entry name" value="Sec1/munc18-like (SM) proteins"/>
    <property type="match status" value="1"/>
</dbReference>
<dbReference type="InterPro" id="IPR027482">
    <property type="entry name" value="Sec1-like_dom2"/>
</dbReference>
<comment type="similarity">
    <text evidence="1">Belongs to the STXBP/unc-18/SEC1 family.</text>
</comment>
<evidence type="ECO:0008006" key="3">
    <source>
        <dbReference type="Google" id="ProtNLM"/>
    </source>
</evidence>
<dbReference type="Gene3D" id="1.25.40.850">
    <property type="match status" value="1"/>
</dbReference>
<organism evidence="2">
    <name type="scientific">Lygus hesperus</name>
    <name type="common">Western plant bug</name>
    <dbReference type="NCBI Taxonomy" id="30085"/>
    <lineage>
        <taxon>Eukaryota</taxon>
        <taxon>Metazoa</taxon>
        <taxon>Ecdysozoa</taxon>
        <taxon>Arthropoda</taxon>
        <taxon>Hexapoda</taxon>
        <taxon>Insecta</taxon>
        <taxon>Pterygota</taxon>
        <taxon>Neoptera</taxon>
        <taxon>Paraneoptera</taxon>
        <taxon>Hemiptera</taxon>
        <taxon>Heteroptera</taxon>
        <taxon>Panheteroptera</taxon>
        <taxon>Cimicomorpha</taxon>
        <taxon>Miridae</taxon>
        <taxon>Mirini</taxon>
        <taxon>Lygus</taxon>
    </lineage>
</organism>
<reference evidence="2" key="2">
    <citation type="submission" date="2014-07" db="EMBL/GenBank/DDBJ databases">
        <authorList>
            <person name="Hull J."/>
        </authorList>
    </citation>
    <scope>NUCLEOTIDE SEQUENCE</scope>
</reference>
<reference evidence="2" key="1">
    <citation type="journal article" date="2014" name="PLoS ONE">
        <title>Transcriptome-Based Identification of ABC Transporters in the Western Tarnished Plant Bug Lygus hesperus.</title>
        <authorList>
            <person name="Hull J.J."/>
            <person name="Chaney K."/>
            <person name="Geib S.M."/>
            <person name="Fabrick J.A."/>
            <person name="Brent C.S."/>
            <person name="Walsh D."/>
            <person name="Lavine L.C."/>
        </authorList>
    </citation>
    <scope>NUCLEOTIDE SEQUENCE</scope>
</reference>
<dbReference type="InterPro" id="IPR043155">
    <property type="entry name" value="VPS33_dom3b"/>
</dbReference>
<dbReference type="EMBL" id="GBHO01024968">
    <property type="protein sequence ID" value="JAG18636.1"/>
    <property type="molecule type" value="Transcribed_RNA"/>
</dbReference>
<dbReference type="Pfam" id="PF00995">
    <property type="entry name" value="Sec1"/>
    <property type="match status" value="1"/>
</dbReference>